<dbReference type="AlphaFoldDB" id="A0AAE3AMY8"/>
<organism evidence="8 9">
    <name type="scientific">Hominenteromicrobium mulieris</name>
    <dbReference type="NCBI Taxonomy" id="2885357"/>
    <lineage>
        <taxon>Bacteria</taxon>
        <taxon>Bacillati</taxon>
        <taxon>Bacillota</taxon>
        <taxon>Clostridia</taxon>
        <taxon>Eubacteriales</taxon>
        <taxon>Oscillospiraceae</taxon>
        <taxon>Hominenteromicrobium</taxon>
    </lineage>
</organism>
<dbReference type="GO" id="GO:0015833">
    <property type="term" value="P:peptide transport"/>
    <property type="evidence" value="ECO:0007669"/>
    <property type="project" value="TreeGrafter"/>
</dbReference>
<comment type="caution">
    <text evidence="8">The sequence shown here is derived from an EMBL/GenBank/DDBJ whole genome shotgun (WGS) entry which is preliminary data.</text>
</comment>
<dbReference type="EMBL" id="JAJEQC010000008">
    <property type="protein sequence ID" value="MCC2137226.1"/>
    <property type="molecule type" value="Genomic_DNA"/>
</dbReference>
<evidence type="ECO:0000256" key="6">
    <source>
        <dbReference type="SAM" id="SignalP"/>
    </source>
</evidence>
<evidence type="ECO:0000259" key="7">
    <source>
        <dbReference type="Pfam" id="PF00496"/>
    </source>
</evidence>
<dbReference type="PANTHER" id="PTHR30290">
    <property type="entry name" value="PERIPLASMIC BINDING COMPONENT OF ABC TRANSPORTER"/>
    <property type="match status" value="1"/>
</dbReference>
<protein>
    <submittedName>
        <fullName evidence="8">Peptide ABC transporter substrate-binding protein</fullName>
    </submittedName>
</protein>
<feature type="region of interest" description="Disordered" evidence="5">
    <location>
        <begin position="24"/>
        <end position="60"/>
    </location>
</feature>
<dbReference type="Gene3D" id="3.40.190.10">
    <property type="entry name" value="Periplasmic binding protein-like II"/>
    <property type="match status" value="1"/>
</dbReference>
<dbReference type="GO" id="GO:1904680">
    <property type="term" value="F:peptide transmembrane transporter activity"/>
    <property type="evidence" value="ECO:0007669"/>
    <property type="project" value="TreeGrafter"/>
</dbReference>
<dbReference type="PANTHER" id="PTHR30290:SF10">
    <property type="entry name" value="PERIPLASMIC OLIGOPEPTIDE-BINDING PROTEIN-RELATED"/>
    <property type="match status" value="1"/>
</dbReference>
<dbReference type="PROSITE" id="PS51257">
    <property type="entry name" value="PROKAR_LIPOPROTEIN"/>
    <property type="match status" value="1"/>
</dbReference>
<evidence type="ECO:0000256" key="5">
    <source>
        <dbReference type="SAM" id="MobiDB-lite"/>
    </source>
</evidence>
<keyword evidence="9" id="KW-1185">Reference proteome</keyword>
<name>A0AAE3AMY8_9FIRM</name>
<dbReference type="Pfam" id="PF00496">
    <property type="entry name" value="SBP_bac_5"/>
    <property type="match status" value="1"/>
</dbReference>
<feature type="chain" id="PRO_5042078287" evidence="6">
    <location>
        <begin position="22"/>
        <end position="583"/>
    </location>
</feature>
<dbReference type="InterPro" id="IPR030678">
    <property type="entry name" value="Peptide/Ni-bd"/>
</dbReference>
<keyword evidence="4 6" id="KW-0732">Signal</keyword>
<feature type="signal peptide" evidence="6">
    <location>
        <begin position="1"/>
        <end position="21"/>
    </location>
</feature>
<comment type="subcellular location">
    <subcellularLocation>
        <location evidence="1">Cell envelope</location>
    </subcellularLocation>
</comment>
<feature type="compositionally biased region" description="Low complexity" evidence="5">
    <location>
        <begin position="27"/>
        <end position="54"/>
    </location>
</feature>
<sequence length="583" mass="63897">MKLKKVLALVLSAALVVSAFAGCGGNSSKTSTESITASESSAESTESTASGDSTPAASGDATAIFTPKTVDAAKTISLNAGMEPTGLNTLTSTYAIEFSLFKHMYENLVTLDDDDNTVPGAAESWDYDEDTLTYTFHLRKDGVWTNGDPVTAKDFEFAWSQALNPDVASDYAYFLYFIKNAEKYFNGEVTWDEVGVKVVDDYTLEVTMEQPTPYALFLFSFGTLAPINQRFYEAVGADLYSTEAQYFCTNGPFALTEWSHNDKIVMQKNDAWHGAADVEVEEIDWKIITDANAALSSFLAGDLDMVGLGTGELIKQATAAGATIQSYTDGTAFYIYFNNNDQYLSNVNLRRALFNAIDAQKEIDTVWQNDNEPMTSFTAPGVSAADGTPFAGKVGELYAPSRDQEKAKEYLATALSELGCTVDDLSAHLSIDCGDSPTSIAEASFYQEQWRQVLGIEVAVNSMITKQGSQNRKTGNYVMSITGWGPDYNDPNTFLDMWVTDGGNNQTGFSNERYDELIDLASKETDLEKRESYFIECEQIIADQLPIGPSFWRAPSYACSDKIKGGMHRSTFQDINAVYVKLS</sequence>
<dbReference type="SUPFAM" id="SSF53850">
    <property type="entry name" value="Periplasmic binding protein-like II"/>
    <property type="match status" value="1"/>
</dbReference>
<dbReference type="PIRSF" id="PIRSF002741">
    <property type="entry name" value="MppA"/>
    <property type="match status" value="1"/>
</dbReference>
<dbReference type="InterPro" id="IPR000914">
    <property type="entry name" value="SBP_5_dom"/>
</dbReference>
<reference evidence="8" key="1">
    <citation type="submission" date="2021-10" db="EMBL/GenBank/DDBJ databases">
        <title>Anaerobic single-cell dispensing facilitates the cultivation of human gut bacteria.</title>
        <authorList>
            <person name="Afrizal A."/>
        </authorList>
    </citation>
    <scope>NUCLEOTIDE SEQUENCE</scope>
    <source>
        <strain evidence="8">CLA-AA-H250</strain>
    </source>
</reference>
<dbReference type="InterPro" id="IPR039424">
    <property type="entry name" value="SBP_5"/>
</dbReference>
<evidence type="ECO:0000256" key="1">
    <source>
        <dbReference type="ARBA" id="ARBA00004196"/>
    </source>
</evidence>
<accession>A0AAE3AMY8</accession>
<evidence type="ECO:0000256" key="4">
    <source>
        <dbReference type="ARBA" id="ARBA00022729"/>
    </source>
</evidence>
<evidence type="ECO:0000313" key="9">
    <source>
        <dbReference type="Proteomes" id="UP001199424"/>
    </source>
</evidence>
<dbReference type="RefSeq" id="WP_308449480.1">
    <property type="nucleotide sequence ID" value="NZ_JAJEQC010000008.1"/>
</dbReference>
<dbReference type="GO" id="GO:0030313">
    <property type="term" value="C:cell envelope"/>
    <property type="evidence" value="ECO:0007669"/>
    <property type="project" value="UniProtKB-SubCell"/>
</dbReference>
<dbReference type="Gene3D" id="3.10.105.10">
    <property type="entry name" value="Dipeptide-binding Protein, Domain 3"/>
    <property type="match status" value="1"/>
</dbReference>
<keyword evidence="3" id="KW-0813">Transport</keyword>
<dbReference type="Gene3D" id="3.90.76.10">
    <property type="entry name" value="Dipeptide-binding Protein, Domain 1"/>
    <property type="match status" value="1"/>
</dbReference>
<dbReference type="Proteomes" id="UP001199424">
    <property type="component" value="Unassembled WGS sequence"/>
</dbReference>
<feature type="domain" description="Solute-binding protein family 5" evidence="7">
    <location>
        <begin position="117"/>
        <end position="505"/>
    </location>
</feature>
<evidence type="ECO:0000256" key="3">
    <source>
        <dbReference type="ARBA" id="ARBA00022448"/>
    </source>
</evidence>
<evidence type="ECO:0000313" key="8">
    <source>
        <dbReference type="EMBL" id="MCC2137226.1"/>
    </source>
</evidence>
<dbReference type="GO" id="GO:0042597">
    <property type="term" value="C:periplasmic space"/>
    <property type="evidence" value="ECO:0007669"/>
    <property type="project" value="UniProtKB-ARBA"/>
</dbReference>
<dbReference type="FunFam" id="3.90.76.10:FF:000001">
    <property type="entry name" value="Oligopeptide ABC transporter substrate-binding protein"/>
    <property type="match status" value="1"/>
</dbReference>
<dbReference type="GO" id="GO:0043190">
    <property type="term" value="C:ATP-binding cassette (ABC) transporter complex"/>
    <property type="evidence" value="ECO:0007669"/>
    <property type="project" value="InterPro"/>
</dbReference>
<proteinExistence type="inferred from homology"/>
<gene>
    <name evidence="8" type="ORF">LKD31_09365</name>
</gene>
<evidence type="ECO:0000256" key="2">
    <source>
        <dbReference type="ARBA" id="ARBA00005695"/>
    </source>
</evidence>
<dbReference type="CDD" id="cd08504">
    <property type="entry name" value="PBP2_OppA"/>
    <property type="match status" value="1"/>
</dbReference>
<comment type="similarity">
    <text evidence="2">Belongs to the bacterial solute-binding protein 5 family.</text>
</comment>